<reference evidence="10" key="1">
    <citation type="submission" date="2022-11" db="EMBL/GenBank/DDBJ databases">
        <title>Alteromonas sp. nov., isolated from sea water of the Qingdao.</title>
        <authorList>
            <person name="Wang Q."/>
        </authorList>
    </citation>
    <scope>NUCLEOTIDE SEQUENCE</scope>
    <source>
        <strain evidence="10">ASW11-7</strain>
    </source>
</reference>
<dbReference type="SUPFAM" id="SSF52172">
    <property type="entry name" value="CheY-like"/>
    <property type="match status" value="1"/>
</dbReference>
<protein>
    <submittedName>
        <fullName evidence="10">Response regulator transcription factor</fullName>
    </submittedName>
</protein>
<accession>A0ABT3P562</accession>
<name>A0ABT3P562_9ALTE</name>
<organism evidence="10 11">
    <name type="scientific">Alteromonas aquimaris</name>
    <dbReference type="NCBI Taxonomy" id="2998417"/>
    <lineage>
        <taxon>Bacteria</taxon>
        <taxon>Pseudomonadati</taxon>
        <taxon>Pseudomonadota</taxon>
        <taxon>Gammaproteobacteria</taxon>
        <taxon>Alteromonadales</taxon>
        <taxon>Alteromonadaceae</taxon>
        <taxon>Alteromonas/Salinimonas group</taxon>
        <taxon>Alteromonas</taxon>
    </lineage>
</organism>
<dbReference type="EMBL" id="JAPFRD010000005">
    <property type="protein sequence ID" value="MCW8107908.1"/>
    <property type="molecule type" value="Genomic_DNA"/>
</dbReference>
<evidence type="ECO:0000259" key="9">
    <source>
        <dbReference type="PROSITE" id="PS51755"/>
    </source>
</evidence>
<dbReference type="SMART" id="SM00448">
    <property type="entry name" value="REC"/>
    <property type="match status" value="1"/>
</dbReference>
<feature type="DNA-binding region" description="OmpR/PhoB-type" evidence="7">
    <location>
        <begin position="124"/>
        <end position="222"/>
    </location>
</feature>
<dbReference type="InterPro" id="IPR011006">
    <property type="entry name" value="CheY-like_superfamily"/>
</dbReference>
<evidence type="ECO:0000313" key="11">
    <source>
        <dbReference type="Proteomes" id="UP001142810"/>
    </source>
</evidence>
<keyword evidence="2" id="KW-0902">Two-component regulatory system</keyword>
<dbReference type="Gene3D" id="6.10.250.690">
    <property type="match status" value="1"/>
</dbReference>
<sequence>MRILIAEDDSRLLTQLDRLMQTNGYSVDLADDGERALFHLNEYPYDLAVVDIGLPKMDGLEVIQRARQNNVRCPILILTARDRWQEKVEGLDSGADDYLTKPFHDEELLARVKALIRRASGQANPVIQAGPIELDTVSEEIRVNGISLELTAYEYKVMQYLMMNPQKVISKTELTEHIYDQDFDLDSNVIEVFVGRLRKKLDPENTIKPIETLRGRGYRINRNL</sequence>
<feature type="domain" description="Response regulatory" evidence="8">
    <location>
        <begin position="2"/>
        <end position="116"/>
    </location>
</feature>
<dbReference type="InterPro" id="IPR001789">
    <property type="entry name" value="Sig_transdc_resp-reg_receiver"/>
</dbReference>
<dbReference type="Gene3D" id="3.40.50.2300">
    <property type="match status" value="1"/>
</dbReference>
<dbReference type="InterPro" id="IPR036388">
    <property type="entry name" value="WH-like_DNA-bd_sf"/>
</dbReference>
<evidence type="ECO:0000256" key="3">
    <source>
        <dbReference type="ARBA" id="ARBA00023015"/>
    </source>
</evidence>
<evidence type="ECO:0000256" key="2">
    <source>
        <dbReference type="ARBA" id="ARBA00023012"/>
    </source>
</evidence>
<dbReference type="Pfam" id="PF00486">
    <property type="entry name" value="Trans_reg_C"/>
    <property type="match status" value="1"/>
</dbReference>
<evidence type="ECO:0000313" key="10">
    <source>
        <dbReference type="EMBL" id="MCW8107908.1"/>
    </source>
</evidence>
<dbReference type="RefSeq" id="WP_265616594.1">
    <property type="nucleotide sequence ID" value="NZ_JAPFRD010000005.1"/>
</dbReference>
<keyword evidence="1 6" id="KW-0597">Phosphoprotein</keyword>
<dbReference type="PROSITE" id="PS50110">
    <property type="entry name" value="RESPONSE_REGULATORY"/>
    <property type="match status" value="1"/>
</dbReference>
<keyword evidence="5" id="KW-0804">Transcription</keyword>
<feature type="domain" description="OmpR/PhoB-type" evidence="9">
    <location>
        <begin position="124"/>
        <end position="222"/>
    </location>
</feature>
<dbReference type="CDD" id="cd19934">
    <property type="entry name" value="REC_OmpR_EcPhoP-like"/>
    <property type="match status" value="1"/>
</dbReference>
<evidence type="ECO:0000256" key="5">
    <source>
        <dbReference type="ARBA" id="ARBA00023163"/>
    </source>
</evidence>
<dbReference type="PROSITE" id="PS51755">
    <property type="entry name" value="OMPR_PHOB"/>
    <property type="match status" value="1"/>
</dbReference>
<evidence type="ECO:0000256" key="7">
    <source>
        <dbReference type="PROSITE-ProRule" id="PRU01091"/>
    </source>
</evidence>
<evidence type="ECO:0000256" key="1">
    <source>
        <dbReference type="ARBA" id="ARBA00022553"/>
    </source>
</evidence>
<dbReference type="PANTHER" id="PTHR48111">
    <property type="entry name" value="REGULATOR OF RPOS"/>
    <property type="match status" value="1"/>
</dbReference>
<evidence type="ECO:0000256" key="4">
    <source>
        <dbReference type="ARBA" id="ARBA00023125"/>
    </source>
</evidence>
<dbReference type="SMART" id="SM00862">
    <property type="entry name" value="Trans_reg_C"/>
    <property type="match status" value="1"/>
</dbReference>
<comment type="caution">
    <text evidence="10">The sequence shown here is derived from an EMBL/GenBank/DDBJ whole genome shotgun (WGS) entry which is preliminary data.</text>
</comment>
<keyword evidence="11" id="KW-1185">Reference proteome</keyword>
<keyword evidence="3" id="KW-0805">Transcription regulation</keyword>
<dbReference type="InterPro" id="IPR039420">
    <property type="entry name" value="WalR-like"/>
</dbReference>
<dbReference type="Gene3D" id="1.10.10.10">
    <property type="entry name" value="Winged helix-like DNA-binding domain superfamily/Winged helix DNA-binding domain"/>
    <property type="match status" value="1"/>
</dbReference>
<keyword evidence="4 7" id="KW-0238">DNA-binding</keyword>
<dbReference type="PANTHER" id="PTHR48111:SF71">
    <property type="entry name" value="TRANSCRIPTIONAL REGULATORY PROTEIN PHOP"/>
    <property type="match status" value="1"/>
</dbReference>
<evidence type="ECO:0000259" key="8">
    <source>
        <dbReference type="PROSITE" id="PS50110"/>
    </source>
</evidence>
<dbReference type="CDD" id="cd00383">
    <property type="entry name" value="trans_reg_C"/>
    <property type="match status" value="1"/>
</dbReference>
<feature type="modified residue" description="4-aspartylphosphate" evidence="6">
    <location>
        <position position="51"/>
    </location>
</feature>
<dbReference type="InterPro" id="IPR001867">
    <property type="entry name" value="OmpR/PhoB-type_DNA-bd"/>
</dbReference>
<evidence type="ECO:0000256" key="6">
    <source>
        <dbReference type="PROSITE-ProRule" id="PRU00169"/>
    </source>
</evidence>
<proteinExistence type="predicted"/>
<dbReference type="Pfam" id="PF00072">
    <property type="entry name" value="Response_reg"/>
    <property type="match status" value="1"/>
</dbReference>
<gene>
    <name evidence="10" type="ORF">OPS25_05300</name>
</gene>
<dbReference type="Proteomes" id="UP001142810">
    <property type="component" value="Unassembled WGS sequence"/>
</dbReference>